<reference evidence="1 2" key="1">
    <citation type="submission" date="2024-11" db="EMBL/GenBank/DDBJ databases">
        <title>Adaptive evolution of stress response genes in parasites aligns with host niche diversity.</title>
        <authorList>
            <person name="Hahn C."/>
            <person name="Resl P."/>
        </authorList>
    </citation>
    <scope>NUCLEOTIDE SEQUENCE [LARGE SCALE GENOMIC DNA]</scope>
    <source>
        <strain evidence="1">EGGRZ-B1_66</strain>
        <tissue evidence="1">Body</tissue>
    </source>
</reference>
<protein>
    <submittedName>
        <fullName evidence="1">Uncharacterized protein</fullName>
    </submittedName>
</protein>
<proteinExistence type="predicted"/>
<sequence>FPSLYASTPLARVDAAVNPVPVATAVKATGLVVGVAAVAVTEEATRRGVVAQASIVDAAEASIVDAAEVARVAINREANAVASDDANAMHNVTTRRSGASSSASLVRAATVLTFTRRGASTAPTEVAPMAAVITASVEAVITASAEAVRTDAVVIMAMAAVVN</sequence>
<name>A0ABD2PQ37_9PLAT</name>
<dbReference type="AlphaFoldDB" id="A0ABD2PQ37"/>
<organism evidence="1 2">
    <name type="scientific">Cichlidogyrus casuarinus</name>
    <dbReference type="NCBI Taxonomy" id="1844966"/>
    <lineage>
        <taxon>Eukaryota</taxon>
        <taxon>Metazoa</taxon>
        <taxon>Spiralia</taxon>
        <taxon>Lophotrochozoa</taxon>
        <taxon>Platyhelminthes</taxon>
        <taxon>Monogenea</taxon>
        <taxon>Monopisthocotylea</taxon>
        <taxon>Dactylogyridea</taxon>
        <taxon>Ancyrocephalidae</taxon>
        <taxon>Cichlidogyrus</taxon>
    </lineage>
</organism>
<dbReference type="EMBL" id="JBJKFK010003723">
    <property type="protein sequence ID" value="KAL3309616.1"/>
    <property type="molecule type" value="Genomic_DNA"/>
</dbReference>
<gene>
    <name evidence="1" type="ORF">Ciccas_011834</name>
</gene>
<evidence type="ECO:0000313" key="2">
    <source>
        <dbReference type="Proteomes" id="UP001626550"/>
    </source>
</evidence>
<keyword evidence="2" id="KW-1185">Reference proteome</keyword>
<dbReference type="Proteomes" id="UP001626550">
    <property type="component" value="Unassembled WGS sequence"/>
</dbReference>
<comment type="caution">
    <text evidence="1">The sequence shown here is derived from an EMBL/GenBank/DDBJ whole genome shotgun (WGS) entry which is preliminary data.</text>
</comment>
<feature type="non-terminal residue" evidence="1">
    <location>
        <position position="1"/>
    </location>
</feature>
<accession>A0ABD2PQ37</accession>
<evidence type="ECO:0000313" key="1">
    <source>
        <dbReference type="EMBL" id="KAL3309616.1"/>
    </source>
</evidence>